<reference evidence="2 3" key="1">
    <citation type="submission" date="2023-12" db="EMBL/GenBank/DDBJ databases">
        <title>Genome sequencing and assembly of bacterial species from a model synthetic community.</title>
        <authorList>
            <person name="Hogle S.L."/>
        </authorList>
    </citation>
    <scope>NUCLEOTIDE SEQUENCE [LARGE SCALE GENOMIC DNA]</scope>
    <source>
        <strain evidence="2 3">HAMBI_3031</strain>
    </source>
</reference>
<dbReference type="PROSITE" id="PS50022">
    <property type="entry name" value="FA58C_3"/>
    <property type="match status" value="1"/>
</dbReference>
<dbReference type="Pfam" id="PF00754">
    <property type="entry name" value="F5_F8_type_C"/>
    <property type="match status" value="1"/>
</dbReference>
<dbReference type="RefSeq" id="WP_114790783.1">
    <property type="nucleotide sequence ID" value="NZ_CP139960.1"/>
</dbReference>
<evidence type="ECO:0000313" key="2">
    <source>
        <dbReference type="EMBL" id="WQD38029.1"/>
    </source>
</evidence>
<dbReference type="Pfam" id="PF16389">
    <property type="entry name" value="DUF4998"/>
    <property type="match status" value="1"/>
</dbReference>
<dbReference type="Gene3D" id="2.60.120.260">
    <property type="entry name" value="Galactose-binding domain-like"/>
    <property type="match status" value="1"/>
</dbReference>
<gene>
    <name evidence="2" type="ORF">U0035_20390</name>
</gene>
<dbReference type="PROSITE" id="PS51257">
    <property type="entry name" value="PROKAR_LIPOPROTEIN"/>
    <property type="match status" value="1"/>
</dbReference>
<dbReference type="Proteomes" id="UP001325680">
    <property type="component" value="Chromosome"/>
</dbReference>
<dbReference type="InterPro" id="IPR008979">
    <property type="entry name" value="Galactose-bd-like_sf"/>
</dbReference>
<protein>
    <submittedName>
        <fullName evidence="2">DUF4998 domain-containing protein</fullName>
    </submittedName>
</protein>
<keyword evidence="3" id="KW-1185">Reference proteome</keyword>
<dbReference type="SUPFAM" id="SSF49785">
    <property type="entry name" value="Galactose-binding domain-like"/>
    <property type="match status" value="1"/>
</dbReference>
<sequence length="369" mass="41157">MKYVIYIFIICCVLTGAASCDKFTDVHKEFIKDGETVYAVKPDSVAFVSGKQRLKMRLWMVNGVNVKDMVVTWNNGADSLVVPASFKSGRDSMEVLITGLEEKSYAFNIYSIDNFKNRSLTYTQFGAAYGSLYASTLVNRRIRQVSLTEASAGIEWFAGGEGMIYNEIKYISKFSGLDTVLRTPSGSFSISFDAKAGSAFQYRSLFIPQAASIDTFYTNWDDGQLPDTYLFNRSLWKVLAVSDERASDGGGMNTLIDGNLDSYWHSQYDPHAPLPHWAIIDMVSDKNISYFEIYRRKGNTDAKTAQVYVGDSPDPLGTWTLAGQGVFASGDKLSINNTNQAKGRYMKIQFPDSNRPPFTAIAEVYVYGK</sequence>
<organism evidence="2 3">
    <name type="scientific">Niabella yanshanensis</name>
    <dbReference type="NCBI Taxonomy" id="577386"/>
    <lineage>
        <taxon>Bacteria</taxon>
        <taxon>Pseudomonadati</taxon>
        <taxon>Bacteroidota</taxon>
        <taxon>Chitinophagia</taxon>
        <taxon>Chitinophagales</taxon>
        <taxon>Chitinophagaceae</taxon>
        <taxon>Niabella</taxon>
    </lineage>
</organism>
<proteinExistence type="predicted"/>
<name>A0ABZ0W5R5_9BACT</name>
<evidence type="ECO:0000313" key="3">
    <source>
        <dbReference type="Proteomes" id="UP001325680"/>
    </source>
</evidence>
<dbReference type="InterPro" id="IPR000421">
    <property type="entry name" value="FA58C"/>
</dbReference>
<dbReference type="EMBL" id="CP139960">
    <property type="protein sequence ID" value="WQD38029.1"/>
    <property type="molecule type" value="Genomic_DNA"/>
</dbReference>
<accession>A0ABZ0W5R5</accession>
<feature type="domain" description="F5/8 type C" evidence="1">
    <location>
        <begin position="223"/>
        <end position="369"/>
    </location>
</feature>
<evidence type="ECO:0000259" key="1">
    <source>
        <dbReference type="PROSITE" id="PS50022"/>
    </source>
</evidence>